<dbReference type="RefSeq" id="WP_380250268.1">
    <property type="nucleotide sequence ID" value="NZ_JBHUII010000004.1"/>
</dbReference>
<sequence length="126" mass="13862">MPVLFWLIAQLLMTGIVTPVSALNIDSQVQSSQITQVIICTPTGLKLVNLTQDSSPNDPSSETDVPCKWCVGFAKTVLPTSPQINSLYRQQVASPLKWYISSDTATIPDLQRFSHIRAPPFNSKMS</sequence>
<name>A0ABW5BIY5_9PROT</name>
<organism evidence="1 2">
    <name type="scientific">Kiloniella antarctica</name>
    <dbReference type="NCBI Taxonomy" id="1550907"/>
    <lineage>
        <taxon>Bacteria</taxon>
        <taxon>Pseudomonadati</taxon>
        <taxon>Pseudomonadota</taxon>
        <taxon>Alphaproteobacteria</taxon>
        <taxon>Rhodospirillales</taxon>
        <taxon>Kiloniellaceae</taxon>
        <taxon>Kiloniella</taxon>
    </lineage>
</organism>
<dbReference type="EMBL" id="JBHUII010000004">
    <property type="protein sequence ID" value="MFD2205549.1"/>
    <property type="molecule type" value="Genomic_DNA"/>
</dbReference>
<accession>A0ABW5BIY5</accession>
<proteinExistence type="predicted"/>
<evidence type="ECO:0008006" key="3">
    <source>
        <dbReference type="Google" id="ProtNLM"/>
    </source>
</evidence>
<dbReference type="Proteomes" id="UP001597294">
    <property type="component" value="Unassembled WGS sequence"/>
</dbReference>
<gene>
    <name evidence="1" type="ORF">ACFSKO_08010</name>
</gene>
<keyword evidence="2" id="KW-1185">Reference proteome</keyword>
<comment type="caution">
    <text evidence="1">The sequence shown here is derived from an EMBL/GenBank/DDBJ whole genome shotgun (WGS) entry which is preliminary data.</text>
</comment>
<evidence type="ECO:0000313" key="1">
    <source>
        <dbReference type="EMBL" id="MFD2205549.1"/>
    </source>
</evidence>
<reference evidence="2" key="1">
    <citation type="journal article" date="2019" name="Int. J. Syst. Evol. Microbiol.">
        <title>The Global Catalogue of Microorganisms (GCM) 10K type strain sequencing project: providing services to taxonomists for standard genome sequencing and annotation.</title>
        <authorList>
            <consortium name="The Broad Institute Genomics Platform"/>
            <consortium name="The Broad Institute Genome Sequencing Center for Infectious Disease"/>
            <person name="Wu L."/>
            <person name="Ma J."/>
        </authorList>
    </citation>
    <scope>NUCLEOTIDE SEQUENCE [LARGE SCALE GENOMIC DNA]</scope>
    <source>
        <strain evidence="2">CGMCC 4.7192</strain>
    </source>
</reference>
<evidence type="ECO:0000313" key="2">
    <source>
        <dbReference type="Proteomes" id="UP001597294"/>
    </source>
</evidence>
<protein>
    <recommendedName>
        <fullName evidence="3">DUF2946 domain-containing protein</fullName>
    </recommendedName>
</protein>